<dbReference type="OrthoDB" id="8442941at2"/>
<protein>
    <submittedName>
        <fullName evidence="1">Uncharacterized protein</fullName>
    </submittedName>
</protein>
<comment type="caution">
    <text evidence="1">The sequence shown here is derived from an EMBL/GenBank/DDBJ whole genome shotgun (WGS) entry which is preliminary data.</text>
</comment>
<accession>A0A2U1SPT7</accession>
<gene>
    <name evidence="1" type="ORF">C5689_12230</name>
</gene>
<sequence>MHEHERAGDVRAVPAQLLDRGFRLLALREFRAADQPPAIALIRQTILRDVHRVHRHGVSFGCTFLPQIMQWLIELLGRPSLHPPDYPASPAYRNPAWPSFHWRPESRLWEEGVETVEWHVDVIFADSASFDAFTARWRDRLTGGGAPSDAGDGSKAAL</sequence>
<proteinExistence type="predicted"/>
<dbReference type="Proteomes" id="UP000245137">
    <property type="component" value="Unassembled WGS sequence"/>
</dbReference>
<evidence type="ECO:0000313" key="2">
    <source>
        <dbReference type="Proteomes" id="UP000245137"/>
    </source>
</evidence>
<evidence type="ECO:0000313" key="1">
    <source>
        <dbReference type="EMBL" id="PWB93626.1"/>
    </source>
</evidence>
<reference evidence="1 2" key="1">
    <citation type="journal article" date="2018" name="Appl. Microbiol. Biotechnol.">
        <title>Co-cultivation of the strictly anaerobic methanogen Methanosarcina barkeri with aerobic methanotrophs in an oxygen-limited membrane bioreactor.</title>
        <authorList>
            <person name="In 't Zandt M.H."/>
            <person name="van den Bosch T.J.M."/>
            <person name="Rijkers R."/>
            <person name="van Kessel M.A.H.J."/>
            <person name="Jetten M.S.M."/>
            <person name="Welte C.U."/>
        </authorList>
    </citation>
    <scope>NUCLEOTIDE SEQUENCE [LARGE SCALE GENOMIC DNA]</scope>
    <source>
        <strain evidence="1 2">DSM 17706</strain>
    </source>
</reference>
<dbReference type="AlphaFoldDB" id="A0A2U1SPT7"/>
<dbReference type="RefSeq" id="WP_108917549.1">
    <property type="nucleotide sequence ID" value="NZ_BGJY01000011.1"/>
</dbReference>
<name>A0A2U1SPT7_METSR</name>
<keyword evidence="2" id="KW-1185">Reference proteome</keyword>
<dbReference type="EMBL" id="PUIV01000018">
    <property type="protein sequence ID" value="PWB93626.1"/>
    <property type="molecule type" value="Genomic_DNA"/>
</dbReference>
<organism evidence="1 2">
    <name type="scientific">Methylosinus sporium</name>
    <dbReference type="NCBI Taxonomy" id="428"/>
    <lineage>
        <taxon>Bacteria</taxon>
        <taxon>Pseudomonadati</taxon>
        <taxon>Pseudomonadota</taxon>
        <taxon>Alphaproteobacteria</taxon>
        <taxon>Hyphomicrobiales</taxon>
        <taxon>Methylocystaceae</taxon>
        <taxon>Methylosinus</taxon>
    </lineage>
</organism>